<keyword evidence="2" id="KW-1133">Transmembrane helix</keyword>
<dbReference type="Proteomes" id="UP001595690">
    <property type="component" value="Unassembled WGS sequence"/>
</dbReference>
<reference evidence="4" key="1">
    <citation type="journal article" date="2019" name="Int. J. Syst. Evol. Microbiol.">
        <title>The Global Catalogue of Microorganisms (GCM) 10K type strain sequencing project: providing services to taxonomists for standard genome sequencing and annotation.</title>
        <authorList>
            <consortium name="The Broad Institute Genomics Platform"/>
            <consortium name="The Broad Institute Genome Sequencing Center for Infectious Disease"/>
            <person name="Wu L."/>
            <person name="Ma J."/>
        </authorList>
    </citation>
    <scope>NUCLEOTIDE SEQUENCE [LARGE SCALE GENOMIC DNA]</scope>
    <source>
        <strain evidence="4">CGMCC 4.7405</strain>
    </source>
</reference>
<feature type="region of interest" description="Disordered" evidence="1">
    <location>
        <begin position="38"/>
        <end position="64"/>
    </location>
</feature>
<dbReference type="EMBL" id="JBHRZI010000011">
    <property type="protein sequence ID" value="MFC3891923.1"/>
    <property type="molecule type" value="Genomic_DNA"/>
</dbReference>
<dbReference type="RefSeq" id="WP_382371570.1">
    <property type="nucleotide sequence ID" value="NZ_JBHRZI010000011.1"/>
</dbReference>
<protein>
    <submittedName>
        <fullName evidence="3">Uncharacterized protein</fullName>
    </submittedName>
</protein>
<evidence type="ECO:0000313" key="4">
    <source>
        <dbReference type="Proteomes" id="UP001595690"/>
    </source>
</evidence>
<evidence type="ECO:0000256" key="1">
    <source>
        <dbReference type="SAM" id="MobiDB-lite"/>
    </source>
</evidence>
<evidence type="ECO:0000313" key="3">
    <source>
        <dbReference type="EMBL" id="MFC3891923.1"/>
    </source>
</evidence>
<name>A0ABV8BNT2_9PSEU</name>
<evidence type="ECO:0000256" key="2">
    <source>
        <dbReference type="SAM" id="Phobius"/>
    </source>
</evidence>
<gene>
    <name evidence="3" type="ORF">ACFOWZ_10590</name>
</gene>
<organism evidence="3 4">
    <name type="scientific">Lentzea rhizosphaerae</name>
    <dbReference type="NCBI Taxonomy" id="2041025"/>
    <lineage>
        <taxon>Bacteria</taxon>
        <taxon>Bacillati</taxon>
        <taxon>Actinomycetota</taxon>
        <taxon>Actinomycetes</taxon>
        <taxon>Pseudonocardiales</taxon>
        <taxon>Pseudonocardiaceae</taxon>
        <taxon>Lentzea</taxon>
    </lineage>
</organism>
<keyword evidence="2" id="KW-0812">Transmembrane</keyword>
<comment type="caution">
    <text evidence="3">The sequence shown here is derived from an EMBL/GenBank/DDBJ whole genome shotgun (WGS) entry which is preliminary data.</text>
</comment>
<accession>A0ABV8BNT2</accession>
<sequence>MNWGVKAGIIAGVLIVGSLATGAFYYYDVRKDQGEPLRSPDLPKACQAVSPQTIEQDPGDQGGK</sequence>
<feature type="transmembrane region" description="Helical" evidence="2">
    <location>
        <begin position="7"/>
        <end position="27"/>
    </location>
</feature>
<keyword evidence="2" id="KW-0472">Membrane</keyword>
<keyword evidence="4" id="KW-1185">Reference proteome</keyword>
<proteinExistence type="predicted"/>